<dbReference type="AlphaFoldDB" id="A0A166X124"/>
<dbReference type="Proteomes" id="UP000076532">
    <property type="component" value="Unassembled WGS sequence"/>
</dbReference>
<sequence length="469" mass="52931">MPDDQTCEYQEFLEAAFAVLAELPSVSTSNGASPATRVDNRELIKQIQERMIYSGQLDPVSLSEELETVALHVRSLQPDDVEIPLLAEYFKAADNVVATIKQTSRKPVADGDLKIFIHQVQSAVDEVPTPSSSQARDLGDLAVTKTMLKDWEKDIICKGKLPAPAPRKPNKNKPVDPDEFRDLYSNAGAVESLEVEQVLALFVDPEQLSKAEGEMQAVTRTFGGVMLASEEDWIKAFEHLKVFEHDEFSSRITTSSEVTGDRNLERRLRRRHQLLSGSENTLLGHQIAHGILDKINAILFATDYNSLSPTTKKRWVKEHYFEWSKSYNAADGYKDNANRFNNGKTAAEYKKWRRTFSYSTTARNRLLTLYKYVGHLNIFFLHFIEPTLFWLQEHSAGGRHSLFHAVGQKMITDSHTDDATFHLLSQLVEPAERALLCIMQAVSGVEGRARVQAFLNEFADKVFVQRSPA</sequence>
<accession>A0A166X124</accession>
<organism evidence="1 2">
    <name type="scientific">Athelia psychrophila</name>
    <dbReference type="NCBI Taxonomy" id="1759441"/>
    <lineage>
        <taxon>Eukaryota</taxon>
        <taxon>Fungi</taxon>
        <taxon>Dikarya</taxon>
        <taxon>Basidiomycota</taxon>
        <taxon>Agaricomycotina</taxon>
        <taxon>Agaricomycetes</taxon>
        <taxon>Agaricomycetidae</taxon>
        <taxon>Atheliales</taxon>
        <taxon>Atheliaceae</taxon>
        <taxon>Athelia</taxon>
    </lineage>
</organism>
<gene>
    <name evidence="1" type="ORF">FIBSPDRAFT_971191</name>
</gene>
<evidence type="ECO:0000313" key="1">
    <source>
        <dbReference type="EMBL" id="KZP34317.1"/>
    </source>
</evidence>
<proteinExistence type="predicted"/>
<protein>
    <submittedName>
        <fullName evidence="1">Uncharacterized protein</fullName>
    </submittedName>
</protein>
<keyword evidence="2" id="KW-1185">Reference proteome</keyword>
<dbReference type="OrthoDB" id="10647642at2759"/>
<evidence type="ECO:0000313" key="2">
    <source>
        <dbReference type="Proteomes" id="UP000076532"/>
    </source>
</evidence>
<reference evidence="1 2" key="1">
    <citation type="journal article" date="2016" name="Mol. Biol. Evol.">
        <title>Comparative Genomics of Early-Diverging Mushroom-Forming Fungi Provides Insights into the Origins of Lignocellulose Decay Capabilities.</title>
        <authorList>
            <person name="Nagy L.G."/>
            <person name="Riley R."/>
            <person name="Tritt A."/>
            <person name="Adam C."/>
            <person name="Daum C."/>
            <person name="Floudas D."/>
            <person name="Sun H."/>
            <person name="Yadav J.S."/>
            <person name="Pangilinan J."/>
            <person name="Larsson K.H."/>
            <person name="Matsuura K."/>
            <person name="Barry K."/>
            <person name="Labutti K."/>
            <person name="Kuo R."/>
            <person name="Ohm R.A."/>
            <person name="Bhattacharya S.S."/>
            <person name="Shirouzu T."/>
            <person name="Yoshinaga Y."/>
            <person name="Martin F.M."/>
            <person name="Grigoriev I.V."/>
            <person name="Hibbett D.S."/>
        </authorList>
    </citation>
    <scope>NUCLEOTIDE SEQUENCE [LARGE SCALE GENOMIC DNA]</scope>
    <source>
        <strain evidence="1 2">CBS 109695</strain>
    </source>
</reference>
<dbReference type="EMBL" id="KV417480">
    <property type="protein sequence ID" value="KZP34317.1"/>
    <property type="molecule type" value="Genomic_DNA"/>
</dbReference>
<name>A0A166X124_9AGAM</name>